<dbReference type="Proteomes" id="UP000192911">
    <property type="component" value="Unassembled WGS sequence"/>
</dbReference>
<feature type="domain" description="Glycosyltransferase subfamily 4-like N-terminal" evidence="2">
    <location>
        <begin position="13"/>
        <end position="169"/>
    </location>
</feature>
<dbReference type="Gene3D" id="3.40.50.2000">
    <property type="entry name" value="Glycogen Phosphorylase B"/>
    <property type="match status" value="2"/>
</dbReference>
<dbReference type="InterPro" id="IPR028098">
    <property type="entry name" value="Glyco_trans_4-like_N"/>
</dbReference>
<keyword evidence="3" id="KW-0808">Transferase</keyword>
<dbReference type="Pfam" id="PF13439">
    <property type="entry name" value="Glyco_transf_4"/>
    <property type="match status" value="1"/>
</dbReference>
<name>A0A1X7CGB2_TRICW</name>
<dbReference type="Pfam" id="PF00534">
    <property type="entry name" value="Glycos_transf_1"/>
    <property type="match status" value="1"/>
</dbReference>
<dbReference type="AlphaFoldDB" id="A0A1X7CGB2"/>
<gene>
    <name evidence="3" type="ORF">SAMN06295900_101356</name>
</gene>
<feature type="domain" description="Glycosyl transferase family 1" evidence="1">
    <location>
        <begin position="192"/>
        <end position="303"/>
    </location>
</feature>
<dbReference type="STRING" id="28094.SAMN06295900_101356"/>
<dbReference type="PANTHER" id="PTHR45947:SF3">
    <property type="entry name" value="SULFOQUINOVOSYL TRANSFERASE SQD2"/>
    <property type="match status" value="1"/>
</dbReference>
<dbReference type="GO" id="GO:0016758">
    <property type="term" value="F:hexosyltransferase activity"/>
    <property type="evidence" value="ECO:0007669"/>
    <property type="project" value="TreeGrafter"/>
</dbReference>
<dbReference type="InterPro" id="IPR050194">
    <property type="entry name" value="Glycosyltransferase_grp1"/>
</dbReference>
<dbReference type="SUPFAM" id="SSF53756">
    <property type="entry name" value="UDP-Glycosyltransferase/glycogen phosphorylase"/>
    <property type="match status" value="1"/>
</dbReference>
<dbReference type="RefSeq" id="WP_085223687.1">
    <property type="nucleotide sequence ID" value="NZ_BSQD01000001.1"/>
</dbReference>
<evidence type="ECO:0000259" key="1">
    <source>
        <dbReference type="Pfam" id="PF00534"/>
    </source>
</evidence>
<dbReference type="PANTHER" id="PTHR45947">
    <property type="entry name" value="SULFOQUINOVOSYL TRANSFERASE SQD2"/>
    <property type="match status" value="1"/>
</dbReference>
<dbReference type="GeneID" id="95549168"/>
<organism evidence="3 4">
    <name type="scientific">Trinickia caryophylli</name>
    <name type="common">Paraburkholderia caryophylli</name>
    <dbReference type="NCBI Taxonomy" id="28094"/>
    <lineage>
        <taxon>Bacteria</taxon>
        <taxon>Pseudomonadati</taxon>
        <taxon>Pseudomonadota</taxon>
        <taxon>Betaproteobacteria</taxon>
        <taxon>Burkholderiales</taxon>
        <taxon>Burkholderiaceae</taxon>
        <taxon>Trinickia</taxon>
    </lineage>
</organism>
<accession>A0A1X7CGB2</accession>
<dbReference type="CDD" id="cd03801">
    <property type="entry name" value="GT4_PimA-like"/>
    <property type="match status" value="1"/>
</dbReference>
<reference evidence="4" key="1">
    <citation type="submission" date="2017-04" db="EMBL/GenBank/DDBJ databases">
        <authorList>
            <person name="Varghese N."/>
            <person name="Submissions S."/>
        </authorList>
    </citation>
    <scope>NUCLEOTIDE SEQUENCE [LARGE SCALE GENOMIC DNA]</scope>
    <source>
        <strain evidence="4">Ballard 720</strain>
    </source>
</reference>
<protein>
    <submittedName>
        <fullName evidence="3">Glycosyltransferase involved in cell wall bisynthesis</fullName>
    </submittedName>
</protein>
<keyword evidence="4" id="KW-1185">Reference proteome</keyword>
<dbReference type="EMBL" id="FXAH01000001">
    <property type="protein sequence ID" value="SME96101.1"/>
    <property type="molecule type" value="Genomic_DNA"/>
</dbReference>
<sequence length="365" mass="39736">MRIFQLILAPRLSGAEMLVKGIAIDHQDSGHTVCIASLLPPHGDFAPAAGELAAHRVCCVFPPRRYDKLGRLLFLYRAIRRFKPDVIFAHATIPALYVRALPLRVPIVWVMHSGVNDFENNVLQRAERILSLRAKAVIGVSQKNVDEYRRAIGLHPSLIVVPNGVDARRFGARALADLRRGDALARARSGPGEAKRIVQIGRYIPEKGQLDTVRAFRHVVSAEPEARLLLCGVIENRAYYAEVLALVRALGLGSRVDMTGPQAGVAEILANSRAFAMPSRFEAHSIGFLEALASGIPIVANAITAFGFARGWPGVRLVDTAADPARYGGALVAALNEPRAQRSLDGLTLEDTAERYLDIARQVMG</sequence>
<evidence type="ECO:0000259" key="2">
    <source>
        <dbReference type="Pfam" id="PF13439"/>
    </source>
</evidence>
<proteinExistence type="predicted"/>
<evidence type="ECO:0000313" key="3">
    <source>
        <dbReference type="EMBL" id="SME96101.1"/>
    </source>
</evidence>
<dbReference type="OrthoDB" id="8994075at2"/>
<evidence type="ECO:0000313" key="4">
    <source>
        <dbReference type="Proteomes" id="UP000192911"/>
    </source>
</evidence>
<dbReference type="InterPro" id="IPR001296">
    <property type="entry name" value="Glyco_trans_1"/>
</dbReference>